<dbReference type="PROSITE" id="PS50943">
    <property type="entry name" value="HTH_CROC1"/>
    <property type="match status" value="1"/>
</dbReference>
<sequence length="299" mass="35009">MEINFGSVIKQIREERGFTLKEAAGTAISPNNLSKFEKGITTVKVDTYFKILENLKIHDAHDVIMLFMRDQYQDPSLPEAIKTGLTTQTKILELIQILESDTYCTDHAYIQSLGMFRNRENLLKEDWTILNRAKTALFHLNYWLPKDYTLFALLVEYFDFPTETLQQIAKTALALLEETFVDFKQKRELILTLSDIIRTYSRNGHYQLAQNLVDKIDVYRIKELHPLKVVLQEAFFIIKMQECYNLLRQDKKEGIKLASQILAYLDSLNGLFLDQTISQFRDIFYQQVKMLNKTGIDWP</sequence>
<feature type="domain" description="HTH cro/C1-type" evidence="1">
    <location>
        <begin position="9"/>
        <end position="63"/>
    </location>
</feature>
<dbReference type="PATRIC" id="fig|28037.100.peg.835"/>
<evidence type="ECO:0000313" key="3">
    <source>
        <dbReference type="Proteomes" id="UP000033415"/>
    </source>
</evidence>
<name>A0A081Q611_STRMT</name>
<dbReference type="PANTHER" id="PTHR37038">
    <property type="entry name" value="TRANSCRIPTIONAL REGULATOR-RELATED"/>
    <property type="match status" value="1"/>
</dbReference>
<protein>
    <submittedName>
        <fullName evidence="2">Transcriptional regulator MutR</fullName>
    </submittedName>
</protein>
<dbReference type="InterPro" id="IPR010982">
    <property type="entry name" value="Lambda_DNA-bd_dom_sf"/>
</dbReference>
<dbReference type="RefSeq" id="WP_033686781.1">
    <property type="nucleotide sequence ID" value="NZ_JYGQ01000001.1"/>
</dbReference>
<dbReference type="SUPFAM" id="SSF47413">
    <property type="entry name" value="lambda repressor-like DNA-binding domains"/>
    <property type="match status" value="1"/>
</dbReference>
<dbReference type="CDD" id="cd00093">
    <property type="entry name" value="HTH_XRE"/>
    <property type="match status" value="1"/>
</dbReference>
<evidence type="ECO:0000259" key="1">
    <source>
        <dbReference type="PROSITE" id="PS50943"/>
    </source>
</evidence>
<dbReference type="EMBL" id="JYGQ01000001">
    <property type="protein sequence ID" value="KJQ72798.1"/>
    <property type="molecule type" value="Genomic_DNA"/>
</dbReference>
<evidence type="ECO:0000313" key="2">
    <source>
        <dbReference type="EMBL" id="KJQ72798.1"/>
    </source>
</evidence>
<gene>
    <name evidence="2" type="primary">rggD_1</name>
    <name evidence="2" type="ORF">TZ91_00399</name>
</gene>
<organism evidence="2 3">
    <name type="scientific">Streptococcus mitis</name>
    <dbReference type="NCBI Taxonomy" id="28037"/>
    <lineage>
        <taxon>Bacteria</taxon>
        <taxon>Bacillati</taxon>
        <taxon>Bacillota</taxon>
        <taxon>Bacilli</taxon>
        <taxon>Lactobacillales</taxon>
        <taxon>Streptococcaceae</taxon>
        <taxon>Streptococcus</taxon>
        <taxon>Streptococcus mitis group</taxon>
    </lineage>
</organism>
<dbReference type="Pfam" id="PF01381">
    <property type="entry name" value="HTH_3"/>
    <property type="match status" value="1"/>
</dbReference>
<dbReference type="SMART" id="SM00530">
    <property type="entry name" value="HTH_XRE"/>
    <property type="match status" value="1"/>
</dbReference>
<dbReference type="Proteomes" id="UP000033415">
    <property type="component" value="Unassembled WGS sequence"/>
</dbReference>
<dbReference type="InterPro" id="IPR001387">
    <property type="entry name" value="Cro/C1-type_HTH"/>
</dbReference>
<dbReference type="GO" id="GO:0003677">
    <property type="term" value="F:DNA binding"/>
    <property type="evidence" value="ECO:0007669"/>
    <property type="project" value="InterPro"/>
</dbReference>
<comment type="caution">
    <text evidence="2">The sequence shown here is derived from an EMBL/GenBank/DDBJ whole genome shotgun (WGS) entry which is preliminary data.</text>
</comment>
<dbReference type="AlphaFoldDB" id="A0A081Q611"/>
<reference evidence="2 3" key="1">
    <citation type="submission" date="2015-02" db="EMBL/GenBank/DDBJ databases">
        <title>Evolution of amylase-binding proteins of oral streptococcal species.</title>
        <authorList>
            <person name="Haase E.M."/>
        </authorList>
    </citation>
    <scope>NUCLEOTIDE SEQUENCE [LARGE SCALE GENOMIC DNA]</scope>
    <source>
        <strain evidence="2 3">SK137</strain>
    </source>
</reference>
<proteinExistence type="predicted"/>
<dbReference type="InterPro" id="IPR053163">
    <property type="entry name" value="HTH-type_regulator_Rgg"/>
</dbReference>
<accession>A0A081Q611</accession>
<dbReference type="Gene3D" id="1.10.260.40">
    <property type="entry name" value="lambda repressor-like DNA-binding domains"/>
    <property type="match status" value="1"/>
</dbReference>